<dbReference type="InterPro" id="IPR016047">
    <property type="entry name" value="M23ase_b-sheet_dom"/>
</dbReference>
<gene>
    <name evidence="2" type="ORF">H7F49_14455</name>
</gene>
<keyword evidence="3" id="KW-1185">Reference proteome</keyword>
<name>A0A7X1KD35_9SPHN</name>
<dbReference type="Gene3D" id="2.70.70.10">
    <property type="entry name" value="Glucose Permease (Domain IIA)"/>
    <property type="match status" value="1"/>
</dbReference>
<dbReference type="SUPFAM" id="SSF51261">
    <property type="entry name" value="Duplicated hybrid motif"/>
    <property type="match status" value="1"/>
</dbReference>
<reference evidence="2 3" key="1">
    <citation type="submission" date="2020-08" db="EMBL/GenBank/DDBJ databases">
        <title>The genome sequence of Novosphingobium flavum 4Y4.</title>
        <authorList>
            <person name="Liu Y."/>
        </authorList>
    </citation>
    <scope>NUCLEOTIDE SEQUENCE [LARGE SCALE GENOMIC DNA]</scope>
    <source>
        <strain evidence="2 3">4Y4</strain>
    </source>
</reference>
<dbReference type="Pfam" id="PF01551">
    <property type="entry name" value="Peptidase_M23"/>
    <property type="match status" value="1"/>
</dbReference>
<protein>
    <submittedName>
        <fullName evidence="2">M23 family metallopeptidase</fullName>
    </submittedName>
</protein>
<dbReference type="EMBL" id="JACLAU010000029">
    <property type="protein sequence ID" value="MBC2652896.1"/>
    <property type="molecule type" value="Genomic_DNA"/>
</dbReference>
<organism evidence="2 3">
    <name type="scientific">Novosphingobium aerophilum</name>
    <dbReference type="NCBI Taxonomy" id="2839843"/>
    <lineage>
        <taxon>Bacteria</taxon>
        <taxon>Pseudomonadati</taxon>
        <taxon>Pseudomonadota</taxon>
        <taxon>Alphaproteobacteria</taxon>
        <taxon>Sphingomonadales</taxon>
        <taxon>Sphingomonadaceae</taxon>
        <taxon>Novosphingobium</taxon>
    </lineage>
</organism>
<evidence type="ECO:0000259" key="1">
    <source>
        <dbReference type="Pfam" id="PF01551"/>
    </source>
</evidence>
<dbReference type="GO" id="GO:0004222">
    <property type="term" value="F:metalloendopeptidase activity"/>
    <property type="evidence" value="ECO:0007669"/>
    <property type="project" value="TreeGrafter"/>
</dbReference>
<accession>A0A7X1KD35</accession>
<sequence length="99" mass="10365">MGIDLPGTLGDPVRAAADGVVEFAGHAGDYGYGHLHTIIVPNGSAVRADQSIGTMGNTGNAQHTGTHLHFEVAPPGSSTLRRGYRRSDPTHWIVTGVHQ</sequence>
<proteinExistence type="predicted"/>
<evidence type="ECO:0000313" key="2">
    <source>
        <dbReference type="EMBL" id="MBC2652896.1"/>
    </source>
</evidence>
<dbReference type="AlphaFoldDB" id="A0A7X1KD35"/>
<dbReference type="InterPro" id="IPR011055">
    <property type="entry name" value="Dup_hybrid_motif"/>
</dbReference>
<evidence type="ECO:0000313" key="3">
    <source>
        <dbReference type="Proteomes" id="UP000520156"/>
    </source>
</evidence>
<dbReference type="PANTHER" id="PTHR21666">
    <property type="entry name" value="PEPTIDASE-RELATED"/>
    <property type="match status" value="1"/>
</dbReference>
<feature type="domain" description="M23ase beta-sheet core" evidence="1">
    <location>
        <begin position="2"/>
        <end position="74"/>
    </location>
</feature>
<comment type="caution">
    <text evidence="2">The sequence shown here is derived from an EMBL/GenBank/DDBJ whole genome shotgun (WGS) entry which is preliminary data.</text>
</comment>
<dbReference type="PANTHER" id="PTHR21666:SF270">
    <property type="entry name" value="MUREIN HYDROLASE ACTIVATOR ENVC"/>
    <property type="match status" value="1"/>
</dbReference>
<dbReference type="CDD" id="cd12797">
    <property type="entry name" value="M23_peptidase"/>
    <property type="match status" value="1"/>
</dbReference>
<dbReference type="Proteomes" id="UP000520156">
    <property type="component" value="Unassembled WGS sequence"/>
</dbReference>
<dbReference type="RefSeq" id="WP_185684287.1">
    <property type="nucleotide sequence ID" value="NZ_JACLAU010000029.1"/>
</dbReference>
<dbReference type="InterPro" id="IPR050570">
    <property type="entry name" value="Cell_wall_metabolism_enzyme"/>
</dbReference>